<dbReference type="Pfam" id="PF00428">
    <property type="entry name" value="Ribosomal_60s"/>
    <property type="match status" value="1"/>
</dbReference>
<dbReference type="InterPro" id="IPR027534">
    <property type="entry name" value="Ribosomal_P1/P2"/>
</dbReference>
<organism evidence="9 11">
    <name type="scientific">Dracunculus medinensis</name>
    <name type="common">Guinea worm</name>
    <dbReference type="NCBI Taxonomy" id="318479"/>
    <lineage>
        <taxon>Eukaryota</taxon>
        <taxon>Metazoa</taxon>
        <taxon>Ecdysozoa</taxon>
        <taxon>Nematoda</taxon>
        <taxon>Chromadorea</taxon>
        <taxon>Rhabditida</taxon>
        <taxon>Spirurina</taxon>
        <taxon>Dracunculoidea</taxon>
        <taxon>Dracunculidae</taxon>
        <taxon>Dracunculus</taxon>
    </lineage>
</organism>
<name>A0A0N4U3K0_DRAME</name>
<dbReference type="HAMAP" id="MF_01478">
    <property type="entry name" value="Ribosomal_L12_arch"/>
    <property type="match status" value="1"/>
</dbReference>
<dbReference type="GO" id="GO:0003735">
    <property type="term" value="F:structural constituent of ribosome"/>
    <property type="evidence" value="ECO:0007669"/>
    <property type="project" value="InterPro"/>
</dbReference>
<gene>
    <name evidence="8" type="ORF">DME_LOCUS5667</name>
</gene>
<dbReference type="WBParaSite" id="DME_0000130701-mRNA-1">
    <property type="protein sequence ID" value="DME_0000130701-mRNA-1"/>
    <property type="gene ID" value="DME_0000130701"/>
</dbReference>
<protein>
    <recommendedName>
        <fullName evidence="5">Large ribosomal subunit protein P2</fullName>
    </recommendedName>
    <alternativeName>
        <fullName evidence="6">60S acidic ribosomal protein P2</fullName>
    </alternativeName>
</protein>
<evidence type="ECO:0000313" key="11">
    <source>
        <dbReference type="WBParaSite" id="DME_0000130701-mRNA-1"/>
    </source>
</evidence>
<dbReference type="PANTHER" id="PTHR21141:SF5">
    <property type="entry name" value="LARGE RIBOSOMAL SUBUNIT PROTEIN P2"/>
    <property type="match status" value="1"/>
</dbReference>
<proteinExistence type="inferred from homology"/>
<dbReference type="EMBL" id="UYYG01001153">
    <property type="protein sequence ID" value="VDN55694.1"/>
    <property type="molecule type" value="Genomic_DNA"/>
</dbReference>
<evidence type="ECO:0000313" key="10">
    <source>
        <dbReference type="Proteomes" id="UP000274756"/>
    </source>
</evidence>
<dbReference type="Gene3D" id="1.10.10.1410">
    <property type="match status" value="1"/>
</dbReference>
<sequence length="106" mass="11258">MRYVAAYMLAAIGGRHGVSKIDIENILGAVGIDCDNEQAAAVVQKMSGKTIDELIANGSRYLAVVSSITSSATSDIKGAPAVETNKEEKKEEKEESDDDMGFGLFD</sequence>
<comment type="similarity">
    <text evidence="2">Belongs to the eukaryotic ribosomal protein P1/P2 family.</text>
</comment>
<comment type="function">
    <text evidence="1">Plays an important role in the elongation step of protein synthesis.</text>
</comment>
<dbReference type="Proteomes" id="UP000274756">
    <property type="component" value="Unassembled WGS sequence"/>
</dbReference>
<evidence type="ECO:0000256" key="3">
    <source>
        <dbReference type="ARBA" id="ARBA00022980"/>
    </source>
</evidence>
<reference evidence="8 10" key="2">
    <citation type="submission" date="2018-11" db="EMBL/GenBank/DDBJ databases">
        <authorList>
            <consortium name="Pathogen Informatics"/>
        </authorList>
    </citation>
    <scope>NUCLEOTIDE SEQUENCE [LARGE SCALE GENOMIC DNA]</scope>
</reference>
<evidence type="ECO:0000256" key="5">
    <source>
        <dbReference type="ARBA" id="ARBA00035301"/>
    </source>
</evidence>
<keyword evidence="10" id="KW-1185">Reference proteome</keyword>
<dbReference type="OrthoDB" id="1227494at2759"/>
<dbReference type="InterPro" id="IPR044076">
    <property type="entry name" value="Ribosomal_P2"/>
</dbReference>
<evidence type="ECO:0000256" key="4">
    <source>
        <dbReference type="ARBA" id="ARBA00023274"/>
    </source>
</evidence>
<evidence type="ECO:0000256" key="6">
    <source>
        <dbReference type="ARBA" id="ARBA00035443"/>
    </source>
</evidence>
<feature type="compositionally biased region" description="Basic and acidic residues" evidence="7">
    <location>
        <begin position="84"/>
        <end position="93"/>
    </location>
</feature>
<dbReference type="CDD" id="cd05833">
    <property type="entry name" value="Ribosomal_P2"/>
    <property type="match status" value="1"/>
</dbReference>
<evidence type="ECO:0000256" key="2">
    <source>
        <dbReference type="ARBA" id="ARBA00005436"/>
    </source>
</evidence>
<dbReference type="PANTHER" id="PTHR21141">
    <property type="entry name" value="60S ACIDIC RIBOSOMAL PROTEIN FAMILY MEMBER"/>
    <property type="match status" value="1"/>
</dbReference>
<reference evidence="11" key="1">
    <citation type="submission" date="2017-02" db="UniProtKB">
        <authorList>
            <consortium name="WormBaseParasite"/>
        </authorList>
    </citation>
    <scope>IDENTIFICATION</scope>
</reference>
<evidence type="ECO:0000313" key="8">
    <source>
        <dbReference type="EMBL" id="VDN55694.1"/>
    </source>
</evidence>
<dbReference type="Proteomes" id="UP000038040">
    <property type="component" value="Unplaced"/>
</dbReference>
<keyword evidence="4" id="KW-0687">Ribonucleoprotein</keyword>
<accession>A0A0N4U3K0</accession>
<dbReference type="STRING" id="318479.A0A0N4U3K0"/>
<feature type="region of interest" description="Disordered" evidence="7">
    <location>
        <begin position="69"/>
        <end position="106"/>
    </location>
</feature>
<evidence type="ECO:0000256" key="7">
    <source>
        <dbReference type="SAM" id="MobiDB-lite"/>
    </source>
</evidence>
<dbReference type="InterPro" id="IPR038716">
    <property type="entry name" value="P1/P2_N_sf"/>
</dbReference>
<evidence type="ECO:0000256" key="1">
    <source>
        <dbReference type="ARBA" id="ARBA00003362"/>
    </source>
</evidence>
<evidence type="ECO:0000313" key="9">
    <source>
        <dbReference type="Proteomes" id="UP000038040"/>
    </source>
</evidence>
<dbReference type="AlphaFoldDB" id="A0A0N4U3K0"/>
<dbReference type="GO" id="GO:0002182">
    <property type="term" value="P:cytoplasmic translational elongation"/>
    <property type="evidence" value="ECO:0007669"/>
    <property type="project" value="InterPro"/>
</dbReference>
<dbReference type="FunFam" id="1.10.10.1410:FF:000002">
    <property type="entry name" value="60S acidic ribosomal protein P2"/>
    <property type="match status" value="1"/>
</dbReference>
<keyword evidence="3" id="KW-0689">Ribosomal protein</keyword>
<dbReference type="GO" id="GO:0022625">
    <property type="term" value="C:cytosolic large ribosomal subunit"/>
    <property type="evidence" value="ECO:0007669"/>
    <property type="project" value="InterPro"/>
</dbReference>